<organism evidence="1 2">
    <name type="scientific">Adineta ricciae</name>
    <name type="common">Rotifer</name>
    <dbReference type="NCBI Taxonomy" id="249248"/>
    <lineage>
        <taxon>Eukaryota</taxon>
        <taxon>Metazoa</taxon>
        <taxon>Spiralia</taxon>
        <taxon>Gnathifera</taxon>
        <taxon>Rotifera</taxon>
        <taxon>Eurotatoria</taxon>
        <taxon>Bdelloidea</taxon>
        <taxon>Adinetida</taxon>
        <taxon>Adinetidae</taxon>
        <taxon>Adineta</taxon>
    </lineage>
</organism>
<dbReference type="AlphaFoldDB" id="A0A815JCZ7"/>
<keyword evidence="2" id="KW-1185">Reference proteome</keyword>
<proteinExistence type="predicted"/>
<evidence type="ECO:0000313" key="1">
    <source>
        <dbReference type="EMBL" id="CAF1377678.1"/>
    </source>
</evidence>
<reference evidence="1" key="1">
    <citation type="submission" date="2021-02" db="EMBL/GenBank/DDBJ databases">
        <authorList>
            <person name="Nowell W R."/>
        </authorList>
    </citation>
    <scope>NUCLEOTIDE SEQUENCE</scope>
</reference>
<sequence>MASSTSSGYRSQSSSIAVNPHYSCYWLDSCCGQHELTTCSRRREELHGKLGIYYSPNGIYKRFARDGLSRVDLSHNPTGCTRVHLLIYRIRSNGKKEVLFGLSHRRNTSDEATRHPLLSFPYSEPRKRDEYGKPIAHRAFQSISDNRDIGTQENFTPNEEMISLHWFPLTLVLERLPEWNNYLISEATHNELAQHGHIQPAEVRLGEYEVRPLTAMCLMCIREHVSEVLNCVRKKRFRIVTIAVDNGAYDTSVPNASNAFN</sequence>
<dbReference type="Proteomes" id="UP000663828">
    <property type="component" value="Unassembled WGS sequence"/>
</dbReference>
<protein>
    <submittedName>
        <fullName evidence="1">Uncharacterized protein</fullName>
    </submittedName>
</protein>
<accession>A0A815JCZ7</accession>
<evidence type="ECO:0000313" key="2">
    <source>
        <dbReference type="Proteomes" id="UP000663828"/>
    </source>
</evidence>
<comment type="caution">
    <text evidence="1">The sequence shown here is derived from an EMBL/GenBank/DDBJ whole genome shotgun (WGS) entry which is preliminary data.</text>
</comment>
<name>A0A815JCZ7_ADIRI</name>
<gene>
    <name evidence="1" type="ORF">XAT740_LOCUS32896</name>
</gene>
<dbReference type="EMBL" id="CAJNOR010003100">
    <property type="protein sequence ID" value="CAF1377678.1"/>
    <property type="molecule type" value="Genomic_DNA"/>
</dbReference>